<dbReference type="EMBL" id="CP021235">
    <property type="protein sequence ID" value="ARS35811.1"/>
    <property type="molecule type" value="Genomic_DNA"/>
</dbReference>
<feature type="compositionally biased region" description="Basic and acidic residues" evidence="1">
    <location>
        <begin position="28"/>
        <end position="37"/>
    </location>
</feature>
<dbReference type="AlphaFoldDB" id="A0A1X9YSK3"/>
<evidence type="ECO:0000313" key="4">
    <source>
        <dbReference type="Proteomes" id="UP000266292"/>
    </source>
</evidence>
<evidence type="ECO:0000259" key="2">
    <source>
        <dbReference type="Pfam" id="PF05272"/>
    </source>
</evidence>
<accession>A0A1X9YSK3</accession>
<dbReference type="OrthoDB" id="9801888at2"/>
<dbReference type="PANTHER" id="PTHR34985">
    <property type="entry name" value="SLR0554 PROTEIN"/>
    <property type="match status" value="1"/>
</dbReference>
<reference evidence="4" key="1">
    <citation type="submission" date="2017-05" db="EMBL/GenBank/DDBJ databases">
        <authorList>
            <person name="Ray J."/>
            <person name="Price M."/>
            <person name="Deutschbauer A."/>
        </authorList>
    </citation>
    <scope>NUCLEOTIDE SEQUENCE [LARGE SCALE GENOMIC DNA]</scope>
    <source>
        <strain evidence="4">DSM 19842</strain>
    </source>
</reference>
<dbReference type="PANTHER" id="PTHR34985:SF1">
    <property type="entry name" value="SLR0554 PROTEIN"/>
    <property type="match status" value="1"/>
</dbReference>
<dbReference type="InterPro" id="IPR007936">
    <property type="entry name" value="VapE-like_dom"/>
</dbReference>
<evidence type="ECO:0000256" key="1">
    <source>
        <dbReference type="SAM" id="MobiDB-lite"/>
    </source>
</evidence>
<gene>
    <name evidence="3" type="ORF">CA264_10355</name>
</gene>
<dbReference type="Pfam" id="PF05272">
    <property type="entry name" value="VapE-like_dom"/>
    <property type="match status" value="1"/>
</dbReference>
<feature type="domain" description="Virulence-associated protein E-like" evidence="2">
    <location>
        <begin position="171"/>
        <end position="374"/>
    </location>
</feature>
<protein>
    <recommendedName>
        <fullName evidence="2">Virulence-associated protein E-like domain-containing protein</fullName>
    </recommendedName>
</protein>
<dbReference type="KEGG" id="pact:CA264_10355"/>
<feature type="compositionally biased region" description="Polar residues" evidence="1">
    <location>
        <begin position="1"/>
        <end position="12"/>
    </location>
</feature>
<name>A0A1X9YSK3_9BACT</name>
<dbReference type="RefSeq" id="WP_025606926.1">
    <property type="nucleotide sequence ID" value="NZ_CP021235.1"/>
</dbReference>
<feature type="region of interest" description="Disordered" evidence="1">
    <location>
        <begin position="1"/>
        <end position="63"/>
    </location>
</feature>
<proteinExistence type="predicted"/>
<dbReference type="Proteomes" id="UP000266292">
    <property type="component" value="Chromosome"/>
</dbReference>
<organism evidence="3 4">
    <name type="scientific">Pontibacter actiniarum</name>
    <dbReference type="NCBI Taxonomy" id="323450"/>
    <lineage>
        <taxon>Bacteria</taxon>
        <taxon>Pseudomonadati</taxon>
        <taxon>Bacteroidota</taxon>
        <taxon>Cytophagia</taxon>
        <taxon>Cytophagales</taxon>
        <taxon>Hymenobacteraceae</taxon>
        <taxon>Pontibacter</taxon>
    </lineage>
</organism>
<sequence length="492" mass="56844">MSTNSKQINELRSNFKHFSQPGAGQKKSHQEEEKTEPKFSIAKAFQLNEQEEEHASTSSQPRSEIEAVKAYIRSSYDSIRTNSLTKKMELTLNGKTKELIERDVNGWLDHLWSYVAFKHVDGRNGKETVKNVNMTKDKLYTIIDNDSFSPEYDPIREYFEKFAHLAENTTSTPEIDKLLKCFTCNNDFATVEQYFKSWFAGVFINYFSESDKYDSILIMQSDQGVGKTTAIEHHLLKPFRDYVVKNFSWNINNKDEILKLATSLFIFDDELSATKKSEIAELKKITSLTTINNVRPVYARTTMNYKRRASFIGATNSMNIISDETGDRRFLILEVLSIDWTAIASINYDLLWSEAYNYFHVQGNKVKIDSSMVKANNQKFRFMSAEEQYLERHFNFDEPENEWMTTTEIMDYLKEKEPNLNTTAYNLGKVLTSKGLKSISKRINGKAAYRYPMHKINWGNMQLSVTKAKGDDNATTQMDFEELFFSGNSASA</sequence>
<dbReference type="STRING" id="709015.GCA_000472485_02088"/>
<keyword evidence="4" id="KW-1185">Reference proteome</keyword>
<evidence type="ECO:0000313" key="3">
    <source>
        <dbReference type="EMBL" id="ARS35811.1"/>
    </source>
</evidence>